<feature type="compositionally biased region" description="Polar residues" evidence="2">
    <location>
        <begin position="738"/>
        <end position="747"/>
    </location>
</feature>
<feature type="region of interest" description="Disordered" evidence="2">
    <location>
        <begin position="367"/>
        <end position="396"/>
    </location>
</feature>
<feature type="region of interest" description="Disordered" evidence="2">
    <location>
        <begin position="1"/>
        <end position="57"/>
    </location>
</feature>
<dbReference type="Proteomes" id="UP000827549">
    <property type="component" value="Chromosome 3"/>
</dbReference>
<feature type="compositionally biased region" description="Low complexity" evidence="2">
    <location>
        <begin position="370"/>
        <end position="379"/>
    </location>
</feature>
<feature type="compositionally biased region" description="Low complexity" evidence="2">
    <location>
        <begin position="579"/>
        <end position="605"/>
    </location>
</feature>
<feature type="compositionally biased region" description="Basic and acidic residues" evidence="2">
    <location>
        <begin position="778"/>
        <end position="787"/>
    </location>
</feature>
<evidence type="ECO:0000313" key="5">
    <source>
        <dbReference type="Proteomes" id="UP000827549"/>
    </source>
</evidence>
<feature type="region of interest" description="Disordered" evidence="2">
    <location>
        <begin position="579"/>
        <end position="652"/>
    </location>
</feature>
<evidence type="ECO:0000313" key="4">
    <source>
        <dbReference type="EMBL" id="WOO81106.1"/>
    </source>
</evidence>
<dbReference type="RefSeq" id="XP_062627138.1">
    <property type="nucleotide sequence ID" value="XM_062771154.1"/>
</dbReference>
<dbReference type="AlphaFoldDB" id="A0AAF0YB16"/>
<gene>
    <name evidence="4" type="primary">Topbp1</name>
    <name evidence="4" type="ORF">LOC62_03G004636</name>
</gene>
<name>A0AAF0YB16_9TREE</name>
<protein>
    <submittedName>
        <fullName evidence="4">DNA topoisomerase 2-binding protein 1</fullName>
    </submittedName>
</protein>
<dbReference type="SMART" id="SM00292">
    <property type="entry name" value="BRCT"/>
    <property type="match status" value="3"/>
</dbReference>
<proteinExistence type="predicted"/>
<feature type="domain" description="BRCT" evidence="3">
    <location>
        <begin position="415"/>
        <end position="488"/>
    </location>
</feature>
<reference evidence="4" key="1">
    <citation type="submission" date="2023-10" db="EMBL/GenBank/DDBJ databases">
        <authorList>
            <person name="Noh H."/>
        </authorList>
    </citation>
    <scope>NUCLEOTIDE SEQUENCE</scope>
    <source>
        <strain evidence="4">DUCC4014</strain>
    </source>
</reference>
<dbReference type="GO" id="GO:0007095">
    <property type="term" value="P:mitotic G2 DNA damage checkpoint signaling"/>
    <property type="evidence" value="ECO:0007669"/>
    <property type="project" value="TreeGrafter"/>
</dbReference>
<dbReference type="PANTHER" id="PTHR13561:SF20">
    <property type="entry name" value="DNA TOPOISOMERASE 2-BINDING PROTEIN 1"/>
    <property type="match status" value="1"/>
</dbReference>
<dbReference type="PROSITE" id="PS50172">
    <property type="entry name" value="BRCT"/>
    <property type="match status" value="4"/>
</dbReference>
<feature type="region of interest" description="Disordered" evidence="2">
    <location>
        <begin position="260"/>
        <end position="296"/>
    </location>
</feature>
<dbReference type="InterPro" id="IPR036420">
    <property type="entry name" value="BRCT_dom_sf"/>
</dbReference>
<dbReference type="GeneID" id="87807872"/>
<keyword evidence="5" id="KW-1185">Reference proteome</keyword>
<dbReference type="SUPFAM" id="SSF52113">
    <property type="entry name" value="BRCT domain"/>
    <property type="match status" value="3"/>
</dbReference>
<keyword evidence="1" id="KW-0677">Repeat</keyword>
<dbReference type="InterPro" id="IPR001357">
    <property type="entry name" value="BRCT_dom"/>
</dbReference>
<feature type="domain" description="BRCT" evidence="3">
    <location>
        <begin position="57"/>
        <end position="128"/>
    </location>
</feature>
<organism evidence="4 5">
    <name type="scientific">Vanrija pseudolonga</name>
    <dbReference type="NCBI Taxonomy" id="143232"/>
    <lineage>
        <taxon>Eukaryota</taxon>
        <taxon>Fungi</taxon>
        <taxon>Dikarya</taxon>
        <taxon>Basidiomycota</taxon>
        <taxon>Agaricomycotina</taxon>
        <taxon>Tremellomycetes</taxon>
        <taxon>Trichosporonales</taxon>
        <taxon>Trichosporonaceae</taxon>
        <taxon>Vanrija</taxon>
    </lineage>
</organism>
<feature type="region of interest" description="Disordered" evidence="2">
    <location>
        <begin position="665"/>
        <end position="692"/>
    </location>
</feature>
<dbReference type="GO" id="GO:0006270">
    <property type="term" value="P:DNA replication initiation"/>
    <property type="evidence" value="ECO:0007669"/>
    <property type="project" value="TreeGrafter"/>
</dbReference>
<accession>A0AAF0YB16</accession>
<feature type="compositionally biased region" description="Basic and acidic residues" evidence="2">
    <location>
        <begin position="260"/>
        <end position="274"/>
    </location>
</feature>
<feature type="region of interest" description="Disordered" evidence="2">
    <location>
        <begin position="709"/>
        <end position="808"/>
    </location>
</feature>
<feature type="domain" description="BRCT" evidence="3">
    <location>
        <begin position="519"/>
        <end position="567"/>
    </location>
</feature>
<sequence length="808" mass="88271">MNRRGHLSHKVPNVKLRPAPERRSNRGRQTIPDSEILARAMEEDSSDDDAAGPSIDNANRPWKHVTLTFTGVEDKPELVKLVRELGGNIESALTQTVNYVVAVGYTSQKYNYAVEHRIPVMAPSWIRDAHAQWIKGGELDFASSVESHRLLPFLGLKISITGIDQLDRRKQIIKLINQEGGVYSRDLDRTCTHLVSAYPTTDPKSKQSEKIKWAVKELGDRAMQRRRGKRLDDPDMCIVYESWIWDCVGFHGRWSEDAYDARKPRRDGRVRPEDVLDGSVFRQPEKEEVPLDEEELQPAVARKRKRGGIDDLVGELLSTTEPPAEAKRASPTVDQKPGVIELDELPRRQTAAYDPQASVLHATKSGAFDKPAAAGPSKPAKIDTPPSDDTSRTSPLPIFHGLRFSHAIPDGYQGLENALRQHGGVTVSEADRLAGAPVDYVIVRLSARLRPPMPELPTGQTAPQVVTECWVEGCCFSQRLLSPDENLVFQPVSFTRAIPEAEPFLVHISGFSTETNVYLRRLLRTIGGTLSERLNKHATHLVCASPAGLKYDKAKEWGLTVVRDSWLWTMGRTGVMEPASAHAHDAPAPAATASARQTTNTTTSSGLDPSLPPPEGGALRGTPGARSLKPTPTHVDVIPDAEHANPLSPPKHATERILNRAILSPGRRTASAPESSPLGSPARASDLKASATVGATGTRDDFTAALRKLAEDPAPQRSKLVRRARVSSTKSKAVVTPTAGSPSTSPVKSPAKEPVTMLGVPPAAVEDESMRVTYADPVSEKERRRLVDAVMRSGPSPSKASPSRRQKL</sequence>
<dbReference type="EMBL" id="CP086716">
    <property type="protein sequence ID" value="WOO81106.1"/>
    <property type="molecule type" value="Genomic_DNA"/>
</dbReference>
<dbReference type="Pfam" id="PF12738">
    <property type="entry name" value="PTCB-BRCT"/>
    <property type="match status" value="3"/>
</dbReference>
<dbReference type="CDD" id="cd17731">
    <property type="entry name" value="BRCT_TopBP1_rpt2_like"/>
    <property type="match status" value="1"/>
</dbReference>
<feature type="domain" description="BRCT" evidence="3">
    <location>
        <begin position="148"/>
        <end position="248"/>
    </location>
</feature>
<evidence type="ECO:0000256" key="2">
    <source>
        <dbReference type="SAM" id="MobiDB-lite"/>
    </source>
</evidence>
<dbReference type="InterPro" id="IPR059215">
    <property type="entry name" value="BRCT2_TopBP1-like"/>
</dbReference>
<dbReference type="GO" id="GO:0033314">
    <property type="term" value="P:mitotic DNA replication checkpoint signaling"/>
    <property type="evidence" value="ECO:0007669"/>
    <property type="project" value="TreeGrafter"/>
</dbReference>
<feature type="region of interest" description="Disordered" evidence="2">
    <location>
        <begin position="315"/>
        <end position="348"/>
    </location>
</feature>
<evidence type="ECO:0000259" key="3">
    <source>
        <dbReference type="PROSITE" id="PS50172"/>
    </source>
</evidence>
<dbReference type="Gene3D" id="3.40.50.10190">
    <property type="entry name" value="BRCT domain"/>
    <property type="match status" value="4"/>
</dbReference>
<dbReference type="PANTHER" id="PTHR13561">
    <property type="entry name" value="DNA REPLICATION REGULATOR DPB11-RELATED"/>
    <property type="match status" value="1"/>
</dbReference>
<evidence type="ECO:0000256" key="1">
    <source>
        <dbReference type="ARBA" id="ARBA00022737"/>
    </source>
</evidence>